<evidence type="ECO:0000256" key="9">
    <source>
        <dbReference type="ARBA" id="ARBA00022741"/>
    </source>
</evidence>
<evidence type="ECO:0000256" key="5">
    <source>
        <dbReference type="ARBA" id="ARBA00005520"/>
    </source>
</evidence>
<dbReference type="GO" id="GO:0005829">
    <property type="term" value="C:cytosol"/>
    <property type="evidence" value="ECO:0007669"/>
    <property type="project" value="TreeGrafter"/>
</dbReference>
<dbReference type="Gene3D" id="3.90.870.10">
    <property type="entry name" value="DHBP synthase"/>
    <property type="match status" value="1"/>
</dbReference>
<dbReference type="InterPro" id="IPR036144">
    <property type="entry name" value="RibA-like_sf"/>
</dbReference>
<keyword evidence="8" id="KW-0479">Metal-binding</keyword>
<evidence type="ECO:0000256" key="6">
    <source>
        <dbReference type="ARBA" id="ARBA00012762"/>
    </source>
</evidence>
<keyword evidence="15" id="KW-0456">Lyase</keyword>
<dbReference type="UniPathway" id="UPA00275">
    <property type="reaction ID" value="UER00400"/>
</dbReference>
<dbReference type="InterPro" id="IPR017945">
    <property type="entry name" value="DHBP_synth_RibB-like_a/b_dom"/>
</dbReference>
<dbReference type="GO" id="GO:0009231">
    <property type="term" value="P:riboflavin biosynthetic process"/>
    <property type="evidence" value="ECO:0007669"/>
    <property type="project" value="UniProtKB-UniPathway"/>
</dbReference>
<dbReference type="FunFam" id="3.40.50.10990:FF:000001">
    <property type="entry name" value="Riboflavin biosynthesis protein RibBA"/>
    <property type="match status" value="1"/>
</dbReference>
<dbReference type="HAMAP" id="MF_00180">
    <property type="entry name" value="RibB"/>
    <property type="match status" value="1"/>
</dbReference>
<evidence type="ECO:0000256" key="13">
    <source>
        <dbReference type="ARBA" id="ARBA00023134"/>
    </source>
</evidence>
<evidence type="ECO:0000256" key="1">
    <source>
        <dbReference type="ARBA" id="ARBA00001936"/>
    </source>
</evidence>
<feature type="domain" description="GTP cyclohydrolase II" evidence="18">
    <location>
        <begin position="209"/>
        <end position="350"/>
    </location>
</feature>
<comment type="cofactor">
    <cofactor evidence="1">
        <name>Mn(2+)</name>
        <dbReference type="ChEBI" id="CHEBI:29035"/>
    </cofactor>
</comment>
<feature type="non-terminal residue" evidence="19">
    <location>
        <position position="350"/>
    </location>
</feature>
<dbReference type="GO" id="GO:0008686">
    <property type="term" value="F:3,4-dihydroxy-2-butanone-4-phosphate synthase activity"/>
    <property type="evidence" value="ECO:0007669"/>
    <property type="project" value="InterPro"/>
</dbReference>
<sequence>MALATIEEAIEDLKNGKFLIIVDDANRENEGDLVVAGDHATPESINFMTKYARGLLCMPASGEYLDKLNIPLLGQLNTSTHQTAFTVSIDYSIGTSTGISAQDRSSTIKAVIDPASTPEDFARPGHTFPLRARTGGVLVRPGHTEASVDMAVMAGLSPVSAICEIMSEDGSMARFPELQKFSEQHNIKIVSIPQLIAFRRKTEMLVARVDSAKLPTKYGEFTVVGYSNKYDSDQHVVLTLGKWTTDDQVLVRVHSECLTGDILGSLRCDCGLQLEWSLKAIAEEGKGVLLYMRQEGRGIGLHNKIKAYHLQDIGLDTVEANQKLGFAPDLRHYGIGAQILADLGIGKIRL</sequence>
<dbReference type="InterPro" id="IPR000926">
    <property type="entry name" value="RibA"/>
</dbReference>
<dbReference type="EMBL" id="UINC01014694">
    <property type="protein sequence ID" value="SVA62499.1"/>
    <property type="molecule type" value="Genomic_DNA"/>
</dbReference>
<dbReference type="GO" id="GO:0005525">
    <property type="term" value="F:GTP binding"/>
    <property type="evidence" value="ECO:0007669"/>
    <property type="project" value="UniProtKB-KW"/>
</dbReference>
<dbReference type="InterPro" id="IPR000422">
    <property type="entry name" value="DHBP_synthase_RibB"/>
</dbReference>
<evidence type="ECO:0000256" key="10">
    <source>
        <dbReference type="ARBA" id="ARBA00022801"/>
    </source>
</evidence>
<keyword evidence="14" id="KW-0464">Manganese</keyword>
<dbReference type="PANTHER" id="PTHR21327:SF18">
    <property type="entry name" value="3,4-DIHYDROXY-2-BUTANONE 4-PHOSPHATE SYNTHASE"/>
    <property type="match status" value="1"/>
</dbReference>
<dbReference type="Gene3D" id="3.40.50.10990">
    <property type="entry name" value="GTP cyclohydrolase II"/>
    <property type="match status" value="1"/>
</dbReference>
<protein>
    <recommendedName>
        <fullName evidence="6">GTP cyclohydrolase II</fullName>
        <ecNumber evidence="6">3.5.4.25</ecNumber>
    </recommendedName>
</protein>
<dbReference type="NCBIfam" id="TIGR00506">
    <property type="entry name" value="ribB"/>
    <property type="match status" value="1"/>
</dbReference>
<dbReference type="SUPFAM" id="SSF55821">
    <property type="entry name" value="YrdC/RibB"/>
    <property type="match status" value="1"/>
</dbReference>
<comment type="catalytic activity">
    <reaction evidence="17">
        <text>GTP + 4 H2O = 2,5-diamino-6-hydroxy-4-(5-phosphoribosylamino)-pyrimidine + formate + 2 phosphate + 3 H(+)</text>
        <dbReference type="Rhea" id="RHEA:23704"/>
        <dbReference type="ChEBI" id="CHEBI:15377"/>
        <dbReference type="ChEBI" id="CHEBI:15378"/>
        <dbReference type="ChEBI" id="CHEBI:15740"/>
        <dbReference type="ChEBI" id="CHEBI:37565"/>
        <dbReference type="ChEBI" id="CHEBI:43474"/>
        <dbReference type="ChEBI" id="CHEBI:58614"/>
        <dbReference type="EC" id="3.5.4.25"/>
    </reaction>
</comment>
<evidence type="ECO:0000256" key="7">
    <source>
        <dbReference type="ARBA" id="ARBA00022619"/>
    </source>
</evidence>
<keyword evidence="13" id="KW-0342">GTP-binding</keyword>
<keyword evidence="12" id="KW-0460">Magnesium</keyword>
<dbReference type="FunFam" id="3.90.870.10:FF:000001">
    <property type="entry name" value="Riboflavin biosynthesis protein RibBA"/>
    <property type="match status" value="1"/>
</dbReference>
<keyword evidence="9" id="KW-0547">Nucleotide-binding</keyword>
<reference evidence="19" key="1">
    <citation type="submission" date="2018-05" db="EMBL/GenBank/DDBJ databases">
        <authorList>
            <person name="Lanie J.A."/>
            <person name="Ng W.-L."/>
            <person name="Kazmierczak K.M."/>
            <person name="Andrzejewski T.M."/>
            <person name="Davidsen T.M."/>
            <person name="Wayne K.J."/>
            <person name="Tettelin H."/>
            <person name="Glass J.I."/>
            <person name="Rusch D."/>
            <person name="Podicherti R."/>
            <person name="Tsui H.-C.T."/>
            <person name="Winkler M.E."/>
        </authorList>
    </citation>
    <scope>NUCLEOTIDE SEQUENCE</scope>
</reference>
<evidence type="ECO:0000256" key="15">
    <source>
        <dbReference type="ARBA" id="ARBA00023239"/>
    </source>
</evidence>
<evidence type="ECO:0000256" key="2">
    <source>
        <dbReference type="ARBA" id="ARBA00001946"/>
    </source>
</evidence>
<evidence type="ECO:0000256" key="3">
    <source>
        <dbReference type="ARBA" id="ARBA00001947"/>
    </source>
</evidence>
<evidence type="ECO:0000256" key="12">
    <source>
        <dbReference type="ARBA" id="ARBA00022842"/>
    </source>
</evidence>
<keyword evidence="16" id="KW-0511">Multifunctional enzyme</keyword>
<dbReference type="Pfam" id="PF00925">
    <property type="entry name" value="GTP_cyclohydro2"/>
    <property type="match status" value="1"/>
</dbReference>
<dbReference type="EC" id="3.5.4.25" evidence="6"/>
<keyword evidence="10" id="KW-0378">Hydrolase</keyword>
<proteinExistence type="inferred from homology"/>
<comment type="cofactor">
    <cofactor evidence="3">
        <name>Zn(2+)</name>
        <dbReference type="ChEBI" id="CHEBI:29105"/>
    </cofactor>
</comment>
<dbReference type="PIRSF" id="PIRSF001259">
    <property type="entry name" value="RibA"/>
    <property type="match status" value="1"/>
</dbReference>
<evidence type="ECO:0000259" key="18">
    <source>
        <dbReference type="Pfam" id="PF00925"/>
    </source>
</evidence>
<dbReference type="GO" id="GO:0046872">
    <property type="term" value="F:metal ion binding"/>
    <property type="evidence" value="ECO:0007669"/>
    <property type="project" value="UniProtKB-KW"/>
</dbReference>
<dbReference type="SUPFAM" id="SSF142695">
    <property type="entry name" value="RibA-like"/>
    <property type="match status" value="1"/>
</dbReference>
<evidence type="ECO:0000313" key="19">
    <source>
        <dbReference type="EMBL" id="SVA62499.1"/>
    </source>
</evidence>
<dbReference type="CDD" id="cd00641">
    <property type="entry name" value="GTP_cyclohydro2"/>
    <property type="match status" value="1"/>
</dbReference>
<comment type="cofactor">
    <cofactor evidence="2">
        <name>Mg(2+)</name>
        <dbReference type="ChEBI" id="CHEBI:18420"/>
    </cofactor>
</comment>
<keyword evidence="11" id="KW-0862">Zinc</keyword>
<organism evidence="19">
    <name type="scientific">marine metagenome</name>
    <dbReference type="NCBI Taxonomy" id="408172"/>
    <lineage>
        <taxon>unclassified sequences</taxon>
        <taxon>metagenomes</taxon>
        <taxon>ecological metagenomes</taxon>
    </lineage>
</organism>
<evidence type="ECO:0000256" key="14">
    <source>
        <dbReference type="ARBA" id="ARBA00023211"/>
    </source>
</evidence>
<evidence type="ECO:0000256" key="16">
    <source>
        <dbReference type="ARBA" id="ARBA00023268"/>
    </source>
</evidence>
<dbReference type="GO" id="GO:0003935">
    <property type="term" value="F:GTP cyclohydrolase II activity"/>
    <property type="evidence" value="ECO:0007669"/>
    <property type="project" value="UniProtKB-EC"/>
</dbReference>
<evidence type="ECO:0000256" key="4">
    <source>
        <dbReference type="ARBA" id="ARBA00004853"/>
    </source>
</evidence>
<keyword evidence="7" id="KW-0686">Riboflavin biosynthesis</keyword>
<dbReference type="InterPro" id="IPR032677">
    <property type="entry name" value="GTP_cyclohydro_II"/>
</dbReference>
<dbReference type="Pfam" id="PF00926">
    <property type="entry name" value="DHBP_synthase"/>
    <property type="match status" value="1"/>
</dbReference>
<evidence type="ECO:0000256" key="11">
    <source>
        <dbReference type="ARBA" id="ARBA00022833"/>
    </source>
</evidence>
<name>A0A381XCN2_9ZZZZ</name>
<accession>A0A381XCN2</accession>
<comment type="similarity">
    <text evidence="5">In the N-terminal section; belongs to the DHBP synthase family.</text>
</comment>
<dbReference type="PANTHER" id="PTHR21327">
    <property type="entry name" value="GTP CYCLOHYDROLASE II-RELATED"/>
    <property type="match status" value="1"/>
</dbReference>
<evidence type="ECO:0000256" key="17">
    <source>
        <dbReference type="ARBA" id="ARBA00049295"/>
    </source>
</evidence>
<evidence type="ECO:0000256" key="8">
    <source>
        <dbReference type="ARBA" id="ARBA00022723"/>
    </source>
</evidence>
<comment type="pathway">
    <text evidence="4">Cofactor biosynthesis; riboflavin biosynthesis; 5-amino-6-(D-ribitylamino)uracil from GTP: step 1/4.</text>
</comment>
<dbReference type="NCBIfam" id="NF001591">
    <property type="entry name" value="PRK00393.1"/>
    <property type="match status" value="1"/>
</dbReference>
<gene>
    <name evidence="19" type="ORF">METZ01_LOCUS115353</name>
</gene>
<dbReference type="AlphaFoldDB" id="A0A381XCN2"/>